<evidence type="ECO:0000313" key="5">
    <source>
        <dbReference type="EMBL" id="MBB5014577.1"/>
    </source>
</evidence>
<dbReference type="PROSITE" id="PS51257">
    <property type="entry name" value="PROKAR_LIPOPROTEIN"/>
    <property type="match status" value="1"/>
</dbReference>
<comment type="caution">
    <text evidence="5">The sequence shown here is derived from an EMBL/GenBank/DDBJ whole genome shotgun (WGS) entry which is preliminary data.</text>
</comment>
<gene>
    <name evidence="5" type="ORF">HNQ58_000451</name>
</gene>
<evidence type="ECO:0000256" key="1">
    <source>
        <dbReference type="ARBA" id="ARBA00008520"/>
    </source>
</evidence>
<dbReference type="AlphaFoldDB" id="A0A7W7V7A4"/>
<evidence type="ECO:0000256" key="4">
    <source>
        <dbReference type="SAM" id="SignalP"/>
    </source>
</evidence>
<evidence type="ECO:0000256" key="3">
    <source>
        <dbReference type="PIRSR" id="PIRSR002825-1"/>
    </source>
</evidence>
<dbReference type="InterPro" id="IPR026045">
    <property type="entry name" value="Ferric-bd"/>
</dbReference>
<dbReference type="GO" id="GO:0030288">
    <property type="term" value="C:outer membrane-bounded periplasmic space"/>
    <property type="evidence" value="ECO:0007669"/>
    <property type="project" value="TreeGrafter"/>
</dbReference>
<sequence>MIRRPLILSVTLLALAACSRAPEESASAPAARPVELVVYSERREPLIQPIFERYTAETGIKVSWLTDAAPALIERLAAEGANTRADLFMAVDAGNLWQAAERGVLAVIDSPALEAAIPAHLRDPDGRWFALSLRARTLVYSTERVRPEELSTYEDLADPKWRGRLCLRSSKKVYNQSLTATLIERLGAERTEEILRGWVANLAAPPFADDTLLIQAVAAGQCDVGIVNTYYFGRVQKDTPDVPVAVFWPNQGEGEAGVHVNISGAGVTAHSRNAAAAQAFLEWLASDAVQEAFAKTNFEFPAKPGVAVDPLVAAWGGFRADPVNVAVAGRRQAEAVQLMDRAGWR</sequence>
<dbReference type="Pfam" id="PF13343">
    <property type="entry name" value="SBP_bac_6"/>
    <property type="match status" value="1"/>
</dbReference>
<dbReference type="EMBL" id="JACHHX010000002">
    <property type="protein sequence ID" value="MBB5014577.1"/>
    <property type="molecule type" value="Genomic_DNA"/>
</dbReference>
<evidence type="ECO:0000313" key="6">
    <source>
        <dbReference type="Proteomes" id="UP000519004"/>
    </source>
</evidence>
<dbReference type="SUPFAM" id="SSF53850">
    <property type="entry name" value="Periplasmic binding protein-like II"/>
    <property type="match status" value="1"/>
</dbReference>
<dbReference type="Proteomes" id="UP000519004">
    <property type="component" value="Unassembled WGS sequence"/>
</dbReference>
<feature type="binding site" evidence="3">
    <location>
        <position position="230"/>
    </location>
    <ligand>
        <name>Fe cation</name>
        <dbReference type="ChEBI" id="CHEBI:24875"/>
    </ligand>
</feature>
<evidence type="ECO:0000256" key="2">
    <source>
        <dbReference type="ARBA" id="ARBA00022729"/>
    </source>
</evidence>
<dbReference type="PIRSF" id="PIRSF002825">
    <property type="entry name" value="CfbpA"/>
    <property type="match status" value="1"/>
</dbReference>
<feature type="signal peptide" evidence="4">
    <location>
        <begin position="1"/>
        <end position="21"/>
    </location>
</feature>
<dbReference type="PANTHER" id="PTHR30006:SF15">
    <property type="entry name" value="IRON-UTILIZATION PERIPLASMIC PROTEIN"/>
    <property type="match status" value="1"/>
</dbReference>
<dbReference type="RefSeq" id="WP_183947150.1">
    <property type="nucleotide sequence ID" value="NZ_JACHHX010000002.1"/>
</dbReference>
<dbReference type="PANTHER" id="PTHR30006">
    <property type="entry name" value="THIAMINE-BINDING PERIPLASMIC PROTEIN-RELATED"/>
    <property type="match status" value="1"/>
</dbReference>
<organism evidence="5 6">
    <name type="scientific">Rehaibacterium terrae</name>
    <dbReference type="NCBI Taxonomy" id="1341696"/>
    <lineage>
        <taxon>Bacteria</taxon>
        <taxon>Pseudomonadati</taxon>
        <taxon>Pseudomonadota</taxon>
        <taxon>Gammaproteobacteria</taxon>
        <taxon>Lysobacterales</taxon>
        <taxon>Lysobacteraceae</taxon>
        <taxon>Rehaibacterium</taxon>
    </lineage>
</organism>
<keyword evidence="2 4" id="KW-0732">Signal</keyword>
<name>A0A7W7V7A4_9GAMM</name>
<keyword evidence="3" id="KW-0479">Metal-binding</keyword>
<accession>A0A7W7V7A4</accession>
<feature type="binding site" evidence="3">
    <location>
        <position position="231"/>
    </location>
    <ligand>
        <name>Fe cation</name>
        <dbReference type="ChEBI" id="CHEBI:24875"/>
    </ligand>
</feature>
<dbReference type="GO" id="GO:0046872">
    <property type="term" value="F:metal ion binding"/>
    <property type="evidence" value="ECO:0007669"/>
    <property type="project" value="UniProtKB-KW"/>
</dbReference>
<comment type="similarity">
    <text evidence="1">Belongs to the bacterial solute-binding protein 1 family.</text>
</comment>
<proteinExistence type="inferred from homology"/>
<keyword evidence="3" id="KW-0408">Iron</keyword>
<dbReference type="Gene3D" id="3.40.190.10">
    <property type="entry name" value="Periplasmic binding protein-like II"/>
    <property type="match status" value="2"/>
</dbReference>
<protein>
    <submittedName>
        <fullName evidence="5">Iron(III) transport system substrate-binding protein</fullName>
    </submittedName>
</protein>
<reference evidence="5 6" key="1">
    <citation type="submission" date="2020-08" db="EMBL/GenBank/DDBJ databases">
        <title>Genomic Encyclopedia of Type Strains, Phase IV (KMG-IV): sequencing the most valuable type-strain genomes for metagenomic binning, comparative biology and taxonomic classification.</title>
        <authorList>
            <person name="Goeker M."/>
        </authorList>
    </citation>
    <scope>NUCLEOTIDE SEQUENCE [LARGE SCALE GENOMIC DNA]</scope>
    <source>
        <strain evidence="5 6">DSM 25897</strain>
    </source>
</reference>
<feature type="chain" id="PRO_5030634128" evidence="4">
    <location>
        <begin position="22"/>
        <end position="345"/>
    </location>
</feature>
<keyword evidence="6" id="KW-1185">Reference proteome</keyword>